<dbReference type="GO" id="GO:0005085">
    <property type="term" value="F:guanyl-nucleotide exchange factor activity"/>
    <property type="evidence" value="ECO:0007669"/>
    <property type="project" value="UniProtKB-KW"/>
</dbReference>
<reference evidence="4" key="4">
    <citation type="submission" date="2025-09" db="UniProtKB">
        <authorList>
            <consortium name="Ensembl"/>
        </authorList>
    </citation>
    <scope>IDENTIFICATION</scope>
</reference>
<evidence type="ECO:0000256" key="1">
    <source>
        <dbReference type="ARBA" id="ARBA00022658"/>
    </source>
</evidence>
<reference evidence="5" key="2">
    <citation type="submission" date="2023-03" db="EMBL/GenBank/DDBJ databases">
        <authorList>
            <consortium name="Wellcome Sanger Institute Data Sharing"/>
        </authorList>
    </citation>
    <scope>NUCLEOTIDE SEQUENCE [LARGE SCALE GENOMIC DNA]</scope>
</reference>
<dbReference type="Gene3D" id="3.40.50.11500">
    <property type="match status" value="1"/>
</dbReference>
<feature type="domain" description="UDENN" evidence="3">
    <location>
        <begin position="84"/>
        <end position="456"/>
    </location>
</feature>
<dbReference type="InterPro" id="IPR043153">
    <property type="entry name" value="DENN_C"/>
</dbReference>
<dbReference type="InterPro" id="IPR037516">
    <property type="entry name" value="Tripartite_DENN"/>
</dbReference>
<keyword evidence="1" id="KW-0344">Guanine-nucleotide releasing factor</keyword>
<dbReference type="Proteomes" id="UP000265100">
    <property type="component" value="Chromosome 7"/>
</dbReference>
<dbReference type="GO" id="GO:0005829">
    <property type="term" value="C:cytosol"/>
    <property type="evidence" value="ECO:0007669"/>
    <property type="project" value="GOC"/>
</dbReference>
<dbReference type="Pfam" id="PF02141">
    <property type="entry name" value="DENN"/>
    <property type="match status" value="1"/>
</dbReference>
<evidence type="ECO:0000256" key="2">
    <source>
        <dbReference type="SAM" id="MobiDB-lite"/>
    </source>
</evidence>
<dbReference type="PANTHER" id="PTHR15288:SF3">
    <property type="entry name" value="DENN DOMAIN-CONTAINING PROTEIN 2A"/>
    <property type="match status" value="1"/>
</dbReference>
<dbReference type="AlphaFoldDB" id="A0AAX7VDP0"/>
<dbReference type="GO" id="GO:0015629">
    <property type="term" value="C:actin cytoskeleton"/>
    <property type="evidence" value="ECO:0007669"/>
    <property type="project" value="TreeGrafter"/>
</dbReference>
<dbReference type="SMART" id="SM00801">
    <property type="entry name" value="dDENN"/>
    <property type="match status" value="1"/>
</dbReference>
<dbReference type="GeneTree" id="ENSGT00950000182931"/>
<dbReference type="SMART" id="SM00799">
    <property type="entry name" value="DENN"/>
    <property type="match status" value="1"/>
</dbReference>
<feature type="region of interest" description="Disordered" evidence="2">
    <location>
        <begin position="14"/>
        <end position="49"/>
    </location>
</feature>
<name>A0AAX7VDP0_ASTCA</name>
<dbReference type="Pfam" id="PF03455">
    <property type="entry name" value="dDENN"/>
    <property type="match status" value="1"/>
</dbReference>
<dbReference type="FunFam" id="3.40.50.11500:FF:000004">
    <property type="entry name" value="DENN domain-containing protein 2C isoform X1"/>
    <property type="match status" value="1"/>
</dbReference>
<dbReference type="InterPro" id="IPR051942">
    <property type="entry name" value="DENN_domain_containing_2"/>
</dbReference>
<reference evidence="4" key="3">
    <citation type="submission" date="2025-08" db="UniProtKB">
        <authorList>
            <consortium name="Ensembl"/>
        </authorList>
    </citation>
    <scope>IDENTIFICATION</scope>
</reference>
<evidence type="ECO:0000313" key="4">
    <source>
        <dbReference type="Ensembl" id="ENSACLP00000079774.1"/>
    </source>
</evidence>
<dbReference type="GO" id="GO:0042147">
    <property type="term" value="P:retrograde transport, endosome to Golgi"/>
    <property type="evidence" value="ECO:0007669"/>
    <property type="project" value="TreeGrafter"/>
</dbReference>
<dbReference type="PANTHER" id="PTHR15288">
    <property type="entry name" value="DENN DOMAIN-CONTAINING PROTEIN 2"/>
    <property type="match status" value="1"/>
</dbReference>
<dbReference type="Pfam" id="PF03456">
    <property type="entry name" value="uDENN"/>
    <property type="match status" value="1"/>
</dbReference>
<protein>
    <recommendedName>
        <fullName evidence="3">UDENN domain-containing protein</fullName>
    </recommendedName>
</protein>
<dbReference type="InterPro" id="IPR005112">
    <property type="entry name" value="dDENN_dom"/>
</dbReference>
<evidence type="ECO:0000313" key="5">
    <source>
        <dbReference type="Proteomes" id="UP000265100"/>
    </source>
</evidence>
<gene>
    <name evidence="4" type="primary">DENND2A</name>
</gene>
<organism evidence="4 5">
    <name type="scientific">Astatotilapia calliptera</name>
    <name type="common">Eastern happy</name>
    <name type="synonym">Chromis callipterus</name>
    <dbReference type="NCBI Taxonomy" id="8154"/>
    <lineage>
        <taxon>Eukaryota</taxon>
        <taxon>Metazoa</taxon>
        <taxon>Chordata</taxon>
        <taxon>Craniata</taxon>
        <taxon>Vertebrata</taxon>
        <taxon>Euteleostomi</taxon>
        <taxon>Actinopterygii</taxon>
        <taxon>Neopterygii</taxon>
        <taxon>Teleostei</taxon>
        <taxon>Neoteleostei</taxon>
        <taxon>Acanthomorphata</taxon>
        <taxon>Ovalentaria</taxon>
        <taxon>Cichlomorphae</taxon>
        <taxon>Cichliformes</taxon>
        <taxon>Cichlidae</taxon>
        <taxon>African cichlids</taxon>
        <taxon>Pseudocrenilabrinae</taxon>
        <taxon>Haplochromini</taxon>
        <taxon>Astatotilapia</taxon>
    </lineage>
</organism>
<sequence>MVVKINGIFEARRGKKRMKKVSQSAESSSGRVTDENSESESDTEEKLKAHSQRLVSVQSMLRQTGRYRTLERDLMELQERKLFEYFIVVALHKTKAGVPYLPEVTQQFPLKLERSFKFMRETEDQLKVIPQFCFPDAKDWAPVDNFPSETFSFVLTGEDGSRRFGYCRRLLPSGKGRRLPEVYCIVSRLGCFDLFSKILDEVEKRRAISPALVQPFMRGIMEAPFPAPGRTITVKNFLPGSGTEVIELCRPSDSRLEHVDFECLFSSLSLRLLLRVFASLLLERRVIFTADKLSTLSQCCHAVVALLYPFTWQHTYIPVLPPSMLDIVCTPTPFIVGLLSSSLPRLKELPIEEVREVFCCNCFWGWLIFTPLLRWFSLPDSSSLSTVVSEAFVRFFVEMVGHYSLFMGGTEREEESREAFRKAVTSKSLRRFLEVFMETQMFTGFIQERDLRRQGLRGLFEVRAQEYLDSLPGSEQRGVNKFLKGLGNKMKFLSKK</sequence>
<dbReference type="SMART" id="SM00800">
    <property type="entry name" value="uDENN"/>
    <property type="match status" value="1"/>
</dbReference>
<feature type="compositionally biased region" description="Polar residues" evidence="2">
    <location>
        <begin position="21"/>
        <end position="31"/>
    </location>
</feature>
<dbReference type="PROSITE" id="PS50211">
    <property type="entry name" value="DENN"/>
    <property type="match status" value="1"/>
</dbReference>
<dbReference type="InterPro" id="IPR001194">
    <property type="entry name" value="cDENN_dom"/>
</dbReference>
<dbReference type="Ensembl" id="ENSACLT00000058000.1">
    <property type="protein sequence ID" value="ENSACLP00000079774.1"/>
    <property type="gene ID" value="ENSACLG00000026418.2"/>
</dbReference>
<accession>A0AAX7VDP0</accession>
<evidence type="ECO:0000259" key="3">
    <source>
        <dbReference type="PROSITE" id="PS50211"/>
    </source>
</evidence>
<dbReference type="InterPro" id="IPR005113">
    <property type="entry name" value="uDENN_dom"/>
</dbReference>
<dbReference type="FunFam" id="3.30.450.200:FF:000001">
    <property type="entry name" value="DENN domain-containing protein 2A isoform X1"/>
    <property type="match status" value="1"/>
</dbReference>
<proteinExistence type="predicted"/>
<dbReference type="Gene3D" id="3.30.450.200">
    <property type="match status" value="1"/>
</dbReference>
<reference evidence="4 5" key="1">
    <citation type="submission" date="2018-05" db="EMBL/GenBank/DDBJ databases">
        <authorList>
            <person name="Datahose"/>
        </authorList>
    </citation>
    <scope>NUCLEOTIDE SEQUENCE</scope>
</reference>
<keyword evidence="5" id="KW-1185">Reference proteome</keyword>